<feature type="domain" description="Amidohydrolase-related" evidence="1">
    <location>
        <begin position="50"/>
        <end position="365"/>
    </location>
</feature>
<name>A0ABX9KES0_9FUSO</name>
<dbReference type="Proteomes" id="UP000263486">
    <property type="component" value="Unassembled WGS sequence"/>
</dbReference>
<dbReference type="InterPro" id="IPR011059">
    <property type="entry name" value="Metal-dep_hydrolase_composite"/>
</dbReference>
<dbReference type="PANTHER" id="PTHR43135">
    <property type="entry name" value="ALPHA-D-RIBOSE 1-METHYLPHOSPHONATE 5-TRIPHOSPHATE DIPHOSPHATASE"/>
    <property type="match status" value="1"/>
</dbReference>
<dbReference type="SUPFAM" id="SSF51556">
    <property type="entry name" value="Metallo-dependent hydrolases"/>
    <property type="match status" value="1"/>
</dbReference>
<dbReference type="RefSeq" id="WP_114643188.1">
    <property type="nucleotide sequence ID" value="NZ_JAACIO010000017.1"/>
</dbReference>
<comment type="caution">
    <text evidence="2">The sequence shown here is derived from an EMBL/GenBank/DDBJ whole genome shotgun (WGS) entry which is preliminary data.</text>
</comment>
<dbReference type="InterPro" id="IPR032466">
    <property type="entry name" value="Metal_Hydrolase"/>
</dbReference>
<dbReference type="InterPro" id="IPR051781">
    <property type="entry name" value="Metallo-dep_Hydrolase"/>
</dbReference>
<proteinExistence type="predicted"/>
<dbReference type="InterPro" id="IPR006680">
    <property type="entry name" value="Amidohydro-rel"/>
</dbReference>
<evidence type="ECO:0000259" key="1">
    <source>
        <dbReference type="Pfam" id="PF01979"/>
    </source>
</evidence>
<dbReference type="EMBL" id="QUAJ01000025">
    <property type="protein sequence ID" value="REI40051.1"/>
    <property type="molecule type" value="Genomic_DNA"/>
</dbReference>
<protein>
    <submittedName>
        <fullName evidence="2">Amidohydrolase</fullName>
    </submittedName>
</protein>
<accession>A0ABX9KES0</accession>
<organism evidence="2 3">
    <name type="scientific">Psychrilyobacter piezotolerans</name>
    <dbReference type="NCBI Taxonomy" id="2293438"/>
    <lineage>
        <taxon>Bacteria</taxon>
        <taxon>Fusobacteriati</taxon>
        <taxon>Fusobacteriota</taxon>
        <taxon>Fusobacteriia</taxon>
        <taxon>Fusobacteriales</taxon>
        <taxon>Fusobacteriaceae</taxon>
        <taxon>Psychrilyobacter</taxon>
    </lineage>
</organism>
<dbReference type="SUPFAM" id="SSF51338">
    <property type="entry name" value="Composite domain of metallo-dependent hydrolases"/>
    <property type="match status" value="1"/>
</dbReference>
<sequence>MILTKARILSSGIDEGVYFIRIADNKIKTISKEMIIPLAGEEIIDIEGNYLTPGLVDCHTHLGLKTDSAGVFYADHNEKSNFITPEVRAIDAINPQDITFAEARSAGITACGSGPGSANLIAGQYACIKTFGDTIDDILVDPYIAMKAALGENPKRVHNLTRMGLISKLREFLRLSKEYFLDKEAEYDHQLEAMKPIMNKEIPLKIHVHRADDIVSAIRVMEEFDLLYTLDHVTCGADILDYIHTKKRNLIVGPSLGARGKMELKGKGFENVVKLAKNQNISIITDAPVIPLQYLPICVGLAISKGLTFEKGLEAVTINPARMMGVEKRIGSIEEGKDADLVVWKDKPFITIQDPVLVMIDGKIID</sequence>
<evidence type="ECO:0000313" key="2">
    <source>
        <dbReference type="EMBL" id="REI40051.1"/>
    </source>
</evidence>
<dbReference type="PANTHER" id="PTHR43135:SF3">
    <property type="entry name" value="ALPHA-D-RIBOSE 1-METHYLPHOSPHONATE 5-TRIPHOSPHATE DIPHOSPHATASE"/>
    <property type="match status" value="1"/>
</dbReference>
<keyword evidence="3" id="KW-1185">Reference proteome</keyword>
<dbReference type="Pfam" id="PF01979">
    <property type="entry name" value="Amidohydro_1"/>
    <property type="match status" value="1"/>
</dbReference>
<evidence type="ECO:0000313" key="3">
    <source>
        <dbReference type="Proteomes" id="UP000263486"/>
    </source>
</evidence>
<reference evidence="2 3" key="1">
    <citation type="submission" date="2018-08" db="EMBL/GenBank/DDBJ databases">
        <title>Draft genome sequence of Psychrilyobacter sp. strain SD5 isolated from Black Sea water.</title>
        <authorList>
            <person name="Yadav S."/>
            <person name="Villanueva L."/>
            <person name="Damste J.S.S."/>
        </authorList>
    </citation>
    <scope>NUCLEOTIDE SEQUENCE [LARGE SCALE GENOMIC DNA]</scope>
    <source>
        <strain evidence="2 3">SD5</strain>
    </source>
</reference>
<gene>
    <name evidence="2" type="ORF">DYH56_12375</name>
</gene>
<dbReference type="Gene3D" id="3.20.20.140">
    <property type="entry name" value="Metal-dependent hydrolases"/>
    <property type="match status" value="1"/>
</dbReference>